<name>A0A4U9D0H0_RAOTE</name>
<dbReference type="PANTHER" id="PTHR33843:SF4">
    <property type="entry name" value="ASCORBATE-SPECIFIC PTS SYSTEM EIIC COMPONENT"/>
    <property type="match status" value="1"/>
</dbReference>
<keyword evidence="5" id="KW-0762">Sugar transport</keyword>
<evidence type="ECO:0000256" key="9">
    <source>
        <dbReference type="ARBA" id="ARBA00023136"/>
    </source>
</evidence>
<proteinExistence type="inferred from homology"/>
<feature type="transmembrane region" description="Helical" evidence="14">
    <location>
        <begin position="95"/>
        <end position="114"/>
    </location>
</feature>
<dbReference type="InterPro" id="IPR051562">
    <property type="entry name" value="Ascorbate-PTS_EIIC"/>
</dbReference>
<accession>A0A4U9D0H0</accession>
<dbReference type="Proteomes" id="UP000339249">
    <property type="component" value="Unassembled WGS sequence"/>
</dbReference>
<dbReference type="GO" id="GO:0005886">
    <property type="term" value="C:plasma membrane"/>
    <property type="evidence" value="ECO:0007669"/>
    <property type="project" value="UniProtKB-SubCell"/>
</dbReference>
<feature type="transmembrane region" description="Helical" evidence="14">
    <location>
        <begin position="6"/>
        <end position="31"/>
    </location>
</feature>
<evidence type="ECO:0000256" key="5">
    <source>
        <dbReference type="ARBA" id="ARBA00022597"/>
    </source>
</evidence>
<comment type="similarity">
    <text evidence="11">Belongs to the UlaA family.</text>
</comment>
<evidence type="ECO:0000256" key="10">
    <source>
        <dbReference type="ARBA" id="ARBA00037387"/>
    </source>
</evidence>
<dbReference type="AlphaFoldDB" id="A0A4U9D0H0"/>
<evidence type="ECO:0000256" key="12">
    <source>
        <dbReference type="ARBA" id="ARBA00039702"/>
    </source>
</evidence>
<feature type="transmembrane region" description="Helical" evidence="14">
    <location>
        <begin position="121"/>
        <end position="142"/>
    </location>
</feature>
<feature type="transmembrane region" description="Helical" evidence="14">
    <location>
        <begin position="148"/>
        <end position="165"/>
    </location>
</feature>
<comment type="function">
    <text evidence="10">The phosphoenolpyruvate-dependent sugar phosphotransferase system (sugar PTS), a major carbohydrate active transport system, catalyzes the phosphorylation of incoming sugar substrates concomitantly with their translocation across the cell membrane. The enzyme II UlaABC PTS system is involved in ascorbate transport.</text>
</comment>
<protein>
    <recommendedName>
        <fullName evidence="12">Ascorbate-specific PTS system EIIC component</fullName>
    </recommendedName>
    <alternativeName>
        <fullName evidence="13">Ascorbate-specific permease IIC component UlaA</fullName>
    </alternativeName>
</protein>
<keyword evidence="3" id="KW-0813">Transport</keyword>
<evidence type="ECO:0000256" key="7">
    <source>
        <dbReference type="ARBA" id="ARBA00022692"/>
    </source>
</evidence>
<sequence length="172" mass="18351">MFILETLNFVVDILKVPSVLVGLIALIGLVAQKKSFSDVVKGTIKTILGFIVLGGGATVLVGSLNPLGGMFEHAFNIQGIIPNNEAIVSIALEKYGASTALIMAFGMVANIIVARFTRLKYIFLTGHHTFYMACMIGVILTVAGFEGVGLVFTGSLILGLVMAFSRRWRSAI</sequence>
<feature type="transmembrane region" description="Helical" evidence="14">
    <location>
        <begin position="43"/>
        <end position="64"/>
    </location>
</feature>
<evidence type="ECO:0000256" key="6">
    <source>
        <dbReference type="ARBA" id="ARBA00022683"/>
    </source>
</evidence>
<comment type="subcellular location">
    <subcellularLocation>
        <location evidence="1">Cell membrane</location>
        <topology evidence="1">Multi-pass membrane protein</topology>
    </subcellularLocation>
</comment>
<dbReference type="EMBL" id="CABDVU010000001">
    <property type="protein sequence ID" value="VTN10592.1"/>
    <property type="molecule type" value="Genomic_DNA"/>
</dbReference>
<evidence type="ECO:0000256" key="1">
    <source>
        <dbReference type="ARBA" id="ARBA00004651"/>
    </source>
</evidence>
<keyword evidence="6" id="KW-0598">Phosphotransferase system</keyword>
<evidence type="ECO:0000256" key="13">
    <source>
        <dbReference type="ARBA" id="ARBA00042859"/>
    </source>
</evidence>
<evidence type="ECO:0000256" key="3">
    <source>
        <dbReference type="ARBA" id="ARBA00022448"/>
    </source>
</evidence>
<reference evidence="15 16" key="1">
    <citation type="submission" date="2019-04" db="EMBL/GenBank/DDBJ databases">
        <authorList>
            <consortium name="Pathogen Informatics"/>
        </authorList>
    </citation>
    <scope>NUCLEOTIDE SEQUENCE [LARGE SCALE GENOMIC DNA]</scope>
    <source>
        <strain evidence="15 16">NCTC9185</strain>
    </source>
</reference>
<dbReference type="Pfam" id="PF03611">
    <property type="entry name" value="EIIC-GAT"/>
    <property type="match status" value="1"/>
</dbReference>
<evidence type="ECO:0000256" key="4">
    <source>
        <dbReference type="ARBA" id="ARBA00022475"/>
    </source>
</evidence>
<comment type="subunit">
    <text evidence="2">Homodimer.</text>
</comment>
<evidence type="ECO:0000313" key="15">
    <source>
        <dbReference type="EMBL" id="VTN10592.1"/>
    </source>
</evidence>
<evidence type="ECO:0000256" key="11">
    <source>
        <dbReference type="ARBA" id="ARBA00038218"/>
    </source>
</evidence>
<evidence type="ECO:0000256" key="2">
    <source>
        <dbReference type="ARBA" id="ARBA00011738"/>
    </source>
</evidence>
<keyword evidence="9 14" id="KW-0472">Membrane</keyword>
<dbReference type="InterPro" id="IPR004703">
    <property type="entry name" value="PTS_sugar-sp_permease"/>
</dbReference>
<evidence type="ECO:0000256" key="14">
    <source>
        <dbReference type="SAM" id="Phobius"/>
    </source>
</evidence>
<gene>
    <name evidence="15" type="ORF">NCTC9185_02515</name>
</gene>
<evidence type="ECO:0000256" key="8">
    <source>
        <dbReference type="ARBA" id="ARBA00022989"/>
    </source>
</evidence>
<keyword evidence="8 14" id="KW-1133">Transmembrane helix</keyword>
<organism evidence="15 16">
    <name type="scientific">Raoultella terrigena</name>
    <name type="common">Klebsiella terrigena</name>
    <dbReference type="NCBI Taxonomy" id="577"/>
    <lineage>
        <taxon>Bacteria</taxon>
        <taxon>Pseudomonadati</taxon>
        <taxon>Pseudomonadota</taxon>
        <taxon>Gammaproteobacteria</taxon>
        <taxon>Enterobacterales</taxon>
        <taxon>Enterobacteriaceae</taxon>
        <taxon>Klebsiella/Raoultella group</taxon>
        <taxon>Raoultella</taxon>
    </lineage>
</organism>
<keyword evidence="7 14" id="KW-0812">Transmembrane</keyword>
<evidence type="ECO:0000313" key="16">
    <source>
        <dbReference type="Proteomes" id="UP000339249"/>
    </source>
</evidence>
<dbReference type="PANTHER" id="PTHR33843">
    <property type="entry name" value="ASCORBATE-SPECIFIC PTS SYSTEM EIIC COMPONENT"/>
    <property type="match status" value="1"/>
</dbReference>
<keyword evidence="4" id="KW-1003">Cell membrane</keyword>
<dbReference type="GO" id="GO:0009401">
    <property type="term" value="P:phosphoenolpyruvate-dependent sugar phosphotransferase system"/>
    <property type="evidence" value="ECO:0007669"/>
    <property type="project" value="UniProtKB-KW"/>
</dbReference>